<dbReference type="GeneID" id="75055988"/>
<name>R6JUK5_9FIRM</name>
<evidence type="ECO:0000313" key="2">
    <source>
        <dbReference type="Proteomes" id="UP000018009"/>
    </source>
</evidence>
<sequence>MAAGKCKAAYHTDEWHGYGCEITEGACMFLYPDSKACAEMYGEGPDADTDGEE</sequence>
<gene>
    <name evidence="1" type="ORF">BN486_01134</name>
</gene>
<reference evidence="1" key="1">
    <citation type="submission" date="2012-11" db="EMBL/GenBank/DDBJ databases">
        <title>Dependencies among metagenomic species, viruses, plasmids and units of genetic variation.</title>
        <authorList>
            <person name="Nielsen H.B."/>
            <person name="Almeida M."/>
            <person name="Juncker A.S."/>
            <person name="Rasmussen S."/>
            <person name="Li J."/>
            <person name="Sunagawa S."/>
            <person name="Plichta D."/>
            <person name="Gautier L."/>
            <person name="Le Chatelier E."/>
            <person name="Peletier E."/>
            <person name="Bonde I."/>
            <person name="Nielsen T."/>
            <person name="Manichanh C."/>
            <person name="Arumugam M."/>
            <person name="Batto J."/>
            <person name="Santos M.B.Q.D."/>
            <person name="Blom N."/>
            <person name="Borruel N."/>
            <person name="Burgdorf K.S."/>
            <person name="Boumezbeur F."/>
            <person name="Casellas F."/>
            <person name="Dore J."/>
            <person name="Guarner F."/>
            <person name="Hansen T."/>
            <person name="Hildebrand F."/>
            <person name="Kaas R.S."/>
            <person name="Kennedy S."/>
            <person name="Kristiansen K."/>
            <person name="Kultima J.R."/>
            <person name="Leonard P."/>
            <person name="Levenez F."/>
            <person name="Lund O."/>
            <person name="Moumen B."/>
            <person name="Le Paslier D."/>
            <person name="Pons N."/>
            <person name="Pedersen O."/>
            <person name="Prifti E."/>
            <person name="Qin J."/>
            <person name="Raes J."/>
            <person name="Tap J."/>
            <person name="Tims S."/>
            <person name="Ussery D.W."/>
            <person name="Yamada T."/>
            <person name="MetaHit consortium"/>
            <person name="Renault P."/>
            <person name="Sicheritz-Ponten T."/>
            <person name="Bork P."/>
            <person name="Wang J."/>
            <person name="Brunak S."/>
            <person name="Ehrlich S.D."/>
        </authorList>
    </citation>
    <scope>NUCLEOTIDE SEQUENCE [LARGE SCALE GENOMIC DNA]</scope>
</reference>
<dbReference type="EMBL" id="CBDY010000472">
    <property type="protein sequence ID" value="CDB64940.1"/>
    <property type="molecule type" value="Genomic_DNA"/>
</dbReference>
<proteinExistence type="predicted"/>
<protein>
    <submittedName>
        <fullName evidence="1">Uncharacterized protein</fullName>
    </submittedName>
</protein>
<dbReference type="Proteomes" id="UP000018009">
    <property type="component" value="Unassembled WGS sequence"/>
</dbReference>
<evidence type="ECO:0000313" key="1">
    <source>
        <dbReference type="EMBL" id="CDB64940.1"/>
    </source>
</evidence>
<accession>R6JUK5</accession>
<comment type="caution">
    <text evidence="1">The sequence shown here is derived from an EMBL/GenBank/DDBJ whole genome shotgun (WGS) entry which is preliminary data.</text>
</comment>
<dbReference type="RefSeq" id="WP_018595967.1">
    <property type="nucleotide sequence ID" value="NZ_FR885930.1"/>
</dbReference>
<dbReference type="AlphaFoldDB" id="R6JUK5"/>
<organism evidence="1 2">
    <name type="scientific">[Clostridium] clostridioforme CAG:132</name>
    <dbReference type="NCBI Taxonomy" id="1263065"/>
    <lineage>
        <taxon>Bacteria</taxon>
        <taxon>Bacillati</taxon>
        <taxon>Bacillota</taxon>
        <taxon>Clostridia</taxon>
        <taxon>Lachnospirales</taxon>
        <taxon>Lachnospiraceae</taxon>
        <taxon>Enterocloster</taxon>
    </lineage>
</organism>